<dbReference type="InterPro" id="IPR013083">
    <property type="entry name" value="Znf_RING/FYVE/PHD"/>
</dbReference>
<reference evidence="2" key="1">
    <citation type="submission" date="2020-05" db="EMBL/GenBank/DDBJ databases">
        <title>WGS assembly of Panicum virgatum.</title>
        <authorList>
            <person name="Lovell J.T."/>
            <person name="Jenkins J."/>
            <person name="Shu S."/>
            <person name="Juenger T.E."/>
            <person name="Schmutz J."/>
        </authorList>
    </citation>
    <scope>NUCLEOTIDE SEQUENCE</scope>
    <source>
        <strain evidence="2">AP13</strain>
    </source>
</reference>
<protein>
    <submittedName>
        <fullName evidence="2">Uncharacterized protein</fullName>
    </submittedName>
</protein>
<dbReference type="AlphaFoldDB" id="A0A8T0WI85"/>
<comment type="caution">
    <text evidence="2">The sequence shown here is derived from an EMBL/GenBank/DDBJ whole genome shotgun (WGS) entry which is preliminary data.</text>
</comment>
<evidence type="ECO:0000313" key="3">
    <source>
        <dbReference type="Proteomes" id="UP000823388"/>
    </source>
</evidence>
<feature type="compositionally biased region" description="Basic residues" evidence="1">
    <location>
        <begin position="118"/>
        <end position="129"/>
    </location>
</feature>
<sequence>MDPRAKHGSSAAPTARATAAQAARFGRMPPLYILLSHLPLILDLLFQQSSHKNRKERSLAAPHQFAPRHPPPPPPRVGEEDQPLASQAQKLPCAHLYHFYCIVTWLESAASKSPLRRELHHRSRTRRPRGLPSALPSPVPRLRTRARG</sequence>
<gene>
    <name evidence="2" type="ORF">PVAP13_2KG461400</name>
</gene>
<dbReference type="EMBL" id="CM029039">
    <property type="protein sequence ID" value="KAG2645847.1"/>
    <property type="molecule type" value="Genomic_DNA"/>
</dbReference>
<evidence type="ECO:0000256" key="1">
    <source>
        <dbReference type="SAM" id="MobiDB-lite"/>
    </source>
</evidence>
<name>A0A8T0WI85_PANVG</name>
<dbReference type="Proteomes" id="UP000823388">
    <property type="component" value="Chromosome 2K"/>
</dbReference>
<evidence type="ECO:0000313" key="2">
    <source>
        <dbReference type="EMBL" id="KAG2645847.1"/>
    </source>
</evidence>
<accession>A0A8T0WI85</accession>
<dbReference type="Gene3D" id="3.30.40.10">
    <property type="entry name" value="Zinc/RING finger domain, C3HC4 (zinc finger)"/>
    <property type="match status" value="1"/>
</dbReference>
<dbReference type="SUPFAM" id="SSF57850">
    <property type="entry name" value="RING/U-box"/>
    <property type="match status" value="1"/>
</dbReference>
<feature type="region of interest" description="Disordered" evidence="1">
    <location>
        <begin position="111"/>
        <end position="148"/>
    </location>
</feature>
<organism evidence="2 3">
    <name type="scientific">Panicum virgatum</name>
    <name type="common">Blackwell switchgrass</name>
    <dbReference type="NCBI Taxonomy" id="38727"/>
    <lineage>
        <taxon>Eukaryota</taxon>
        <taxon>Viridiplantae</taxon>
        <taxon>Streptophyta</taxon>
        <taxon>Embryophyta</taxon>
        <taxon>Tracheophyta</taxon>
        <taxon>Spermatophyta</taxon>
        <taxon>Magnoliopsida</taxon>
        <taxon>Liliopsida</taxon>
        <taxon>Poales</taxon>
        <taxon>Poaceae</taxon>
        <taxon>PACMAD clade</taxon>
        <taxon>Panicoideae</taxon>
        <taxon>Panicodae</taxon>
        <taxon>Paniceae</taxon>
        <taxon>Panicinae</taxon>
        <taxon>Panicum</taxon>
        <taxon>Panicum sect. Hiantes</taxon>
    </lineage>
</organism>
<feature type="region of interest" description="Disordered" evidence="1">
    <location>
        <begin position="51"/>
        <end position="87"/>
    </location>
</feature>
<proteinExistence type="predicted"/>
<keyword evidence="3" id="KW-1185">Reference proteome</keyword>